<protein>
    <submittedName>
        <fullName evidence="1">Uncharacterized protein</fullName>
    </submittedName>
</protein>
<proteinExistence type="predicted"/>
<dbReference type="Proteomes" id="UP000316621">
    <property type="component" value="Chromosome 1"/>
</dbReference>
<dbReference type="EMBL" id="CM010715">
    <property type="protein sequence ID" value="RZC43772.1"/>
    <property type="molecule type" value="Genomic_DNA"/>
</dbReference>
<keyword evidence="2" id="KW-1185">Reference proteome</keyword>
<evidence type="ECO:0000313" key="1">
    <source>
        <dbReference type="EMBL" id="RZC43772.1"/>
    </source>
</evidence>
<accession>A0A4Y7I7V6</accession>
<name>A0A4Y7I7V6_PAPSO</name>
<organism evidence="1 2">
    <name type="scientific">Papaver somniferum</name>
    <name type="common">Opium poppy</name>
    <dbReference type="NCBI Taxonomy" id="3469"/>
    <lineage>
        <taxon>Eukaryota</taxon>
        <taxon>Viridiplantae</taxon>
        <taxon>Streptophyta</taxon>
        <taxon>Embryophyta</taxon>
        <taxon>Tracheophyta</taxon>
        <taxon>Spermatophyta</taxon>
        <taxon>Magnoliopsida</taxon>
        <taxon>Ranunculales</taxon>
        <taxon>Papaveraceae</taxon>
        <taxon>Papaveroideae</taxon>
        <taxon>Papaver</taxon>
    </lineage>
</organism>
<evidence type="ECO:0000313" key="2">
    <source>
        <dbReference type="Proteomes" id="UP000316621"/>
    </source>
</evidence>
<dbReference type="Gramene" id="RZC43772">
    <property type="protein sequence ID" value="RZC43772"/>
    <property type="gene ID" value="C5167_036718"/>
</dbReference>
<gene>
    <name evidence="1" type="ORF">C5167_036718</name>
</gene>
<sequence length="87" mass="10428">MQTSSFGNAKDSGKPYQRHVDVHVSISVVVNKWKDENDKFMTSRQWLDFCRVENSTSEGYPGTWEHNRSRFFPFLHFFYRVKTRFSN</sequence>
<dbReference type="AlphaFoldDB" id="A0A4Y7I7V6"/>
<reference evidence="1 2" key="1">
    <citation type="journal article" date="2018" name="Science">
        <title>The opium poppy genome and morphinan production.</title>
        <authorList>
            <person name="Guo L."/>
            <person name="Winzer T."/>
            <person name="Yang X."/>
            <person name="Li Y."/>
            <person name="Ning Z."/>
            <person name="He Z."/>
            <person name="Teodor R."/>
            <person name="Lu Y."/>
            <person name="Bowser T.A."/>
            <person name="Graham I.A."/>
            <person name="Ye K."/>
        </authorList>
    </citation>
    <scope>NUCLEOTIDE SEQUENCE [LARGE SCALE GENOMIC DNA]</scope>
    <source>
        <strain evidence="2">cv. HN1</strain>
        <tissue evidence="1">Leaves</tissue>
    </source>
</reference>